<feature type="compositionally biased region" description="Basic and acidic residues" evidence="1">
    <location>
        <begin position="232"/>
        <end position="248"/>
    </location>
</feature>
<feature type="compositionally biased region" description="Basic and acidic residues" evidence="1">
    <location>
        <begin position="173"/>
        <end position="183"/>
    </location>
</feature>
<evidence type="ECO:0008006" key="4">
    <source>
        <dbReference type="Google" id="ProtNLM"/>
    </source>
</evidence>
<dbReference type="EMBL" id="QGKV02000832">
    <property type="protein sequence ID" value="KAF3546313.1"/>
    <property type="molecule type" value="Genomic_DNA"/>
</dbReference>
<keyword evidence="3" id="KW-1185">Reference proteome</keyword>
<evidence type="ECO:0000313" key="3">
    <source>
        <dbReference type="Proteomes" id="UP000266723"/>
    </source>
</evidence>
<sequence length="280" mass="31078">MDFGKLLRRLPGRRLGKSSNAFYARRLCGFPRSLEEVFCPNWPKATGKDDADVSYEQSSRSLALVIHSTEDNKCSGSQGTRKIASAIVTPSRLDRPMEDNVTVRNKGEARALALSPSAGQDPPSADDQIIGALSDMELVEQSNDGLEDEIEGDDLLGVDLMEMEGNNFHVATEDKGISKDMKSTRTKKHGGKRNAPLGIKNRKFEILRRGSPSKRSMSSRSHRPSVRSARSPRRDRAQAEARSLRSNREFVPLGRYVATELEPKLGRYVGTKRSFRSVTT</sequence>
<feature type="compositionally biased region" description="Low complexity" evidence="1">
    <location>
        <begin position="209"/>
        <end position="219"/>
    </location>
</feature>
<proteinExistence type="predicted"/>
<evidence type="ECO:0000313" key="2">
    <source>
        <dbReference type="EMBL" id="KAF3546313.1"/>
    </source>
</evidence>
<name>A0ABQ7C4Q2_BRACR</name>
<comment type="caution">
    <text evidence="2">The sequence shown here is derived from an EMBL/GenBank/DDBJ whole genome shotgun (WGS) entry which is preliminary data.</text>
</comment>
<gene>
    <name evidence="2" type="ORF">DY000_02006769</name>
</gene>
<protein>
    <recommendedName>
        <fullName evidence="4">Shugoshin C-terminal domain-containing protein</fullName>
    </recommendedName>
</protein>
<evidence type="ECO:0000256" key="1">
    <source>
        <dbReference type="SAM" id="MobiDB-lite"/>
    </source>
</evidence>
<accession>A0ABQ7C4Q2</accession>
<feature type="region of interest" description="Disordered" evidence="1">
    <location>
        <begin position="173"/>
        <end position="248"/>
    </location>
</feature>
<feature type="compositionally biased region" description="Basic residues" evidence="1">
    <location>
        <begin position="220"/>
        <end position="231"/>
    </location>
</feature>
<reference evidence="2 3" key="1">
    <citation type="journal article" date="2020" name="BMC Genomics">
        <title>Intraspecific diversification of the crop wild relative Brassica cretica Lam. using demographic model selection.</title>
        <authorList>
            <person name="Kioukis A."/>
            <person name="Michalopoulou V.A."/>
            <person name="Briers L."/>
            <person name="Pirintsos S."/>
            <person name="Studholme D.J."/>
            <person name="Pavlidis P."/>
            <person name="Sarris P.F."/>
        </authorList>
    </citation>
    <scope>NUCLEOTIDE SEQUENCE [LARGE SCALE GENOMIC DNA]</scope>
    <source>
        <strain evidence="3">cv. PFS-1207/04</strain>
    </source>
</reference>
<dbReference type="Proteomes" id="UP000266723">
    <property type="component" value="Unassembled WGS sequence"/>
</dbReference>
<organism evidence="2 3">
    <name type="scientific">Brassica cretica</name>
    <name type="common">Mustard</name>
    <dbReference type="NCBI Taxonomy" id="69181"/>
    <lineage>
        <taxon>Eukaryota</taxon>
        <taxon>Viridiplantae</taxon>
        <taxon>Streptophyta</taxon>
        <taxon>Embryophyta</taxon>
        <taxon>Tracheophyta</taxon>
        <taxon>Spermatophyta</taxon>
        <taxon>Magnoliopsida</taxon>
        <taxon>eudicotyledons</taxon>
        <taxon>Gunneridae</taxon>
        <taxon>Pentapetalae</taxon>
        <taxon>rosids</taxon>
        <taxon>malvids</taxon>
        <taxon>Brassicales</taxon>
        <taxon>Brassicaceae</taxon>
        <taxon>Brassiceae</taxon>
        <taxon>Brassica</taxon>
    </lineage>
</organism>